<feature type="compositionally biased region" description="Basic and acidic residues" evidence="1">
    <location>
        <begin position="1"/>
        <end position="13"/>
    </location>
</feature>
<feature type="region of interest" description="Disordered" evidence="1">
    <location>
        <begin position="178"/>
        <end position="207"/>
    </location>
</feature>
<dbReference type="InterPro" id="IPR056599">
    <property type="entry name" value="AAA_lid_fung"/>
</dbReference>
<gene>
    <name evidence="3" type="ORF">FZEAL_5417</name>
</gene>
<name>A0A8H4UKI4_9HYPO</name>
<feature type="compositionally biased region" description="Polar residues" evidence="1">
    <location>
        <begin position="1076"/>
        <end position="1088"/>
    </location>
</feature>
<dbReference type="SMART" id="SM00382">
    <property type="entry name" value="AAA"/>
    <property type="match status" value="1"/>
</dbReference>
<feature type="region of interest" description="Disordered" evidence="1">
    <location>
        <begin position="270"/>
        <end position="361"/>
    </location>
</feature>
<evidence type="ECO:0000313" key="4">
    <source>
        <dbReference type="Proteomes" id="UP000635477"/>
    </source>
</evidence>
<reference evidence="3" key="1">
    <citation type="journal article" date="2020" name="BMC Genomics">
        <title>Correction to: Identification and distribution of gene clusters required for synthesis of sphingolipid metabolism inhibitors in diverse species of the filamentous fungus Fusarium.</title>
        <authorList>
            <person name="Kim H.S."/>
            <person name="Lohmar J.M."/>
            <person name="Busman M."/>
            <person name="Brown D.W."/>
            <person name="Naumann T.A."/>
            <person name="Divon H.H."/>
            <person name="Lysoe E."/>
            <person name="Uhlig S."/>
            <person name="Proctor R.H."/>
        </authorList>
    </citation>
    <scope>NUCLEOTIDE SEQUENCE</scope>
    <source>
        <strain evidence="3">NRRL 22465</strain>
    </source>
</reference>
<feature type="domain" description="AAA+ ATPase" evidence="2">
    <location>
        <begin position="765"/>
        <end position="894"/>
    </location>
</feature>
<evidence type="ECO:0000256" key="1">
    <source>
        <dbReference type="SAM" id="MobiDB-lite"/>
    </source>
</evidence>
<organism evidence="3 4">
    <name type="scientific">Fusarium zealandicum</name>
    <dbReference type="NCBI Taxonomy" id="1053134"/>
    <lineage>
        <taxon>Eukaryota</taxon>
        <taxon>Fungi</taxon>
        <taxon>Dikarya</taxon>
        <taxon>Ascomycota</taxon>
        <taxon>Pezizomycotina</taxon>
        <taxon>Sordariomycetes</taxon>
        <taxon>Hypocreomycetidae</taxon>
        <taxon>Hypocreales</taxon>
        <taxon>Nectriaceae</taxon>
        <taxon>Fusarium</taxon>
        <taxon>Fusarium staphyleae species complex</taxon>
    </lineage>
</organism>
<feature type="region of interest" description="Disordered" evidence="1">
    <location>
        <begin position="1017"/>
        <end position="1116"/>
    </location>
</feature>
<dbReference type="Pfam" id="PF23232">
    <property type="entry name" value="AAA_lid_13"/>
    <property type="match status" value="1"/>
</dbReference>
<dbReference type="PANTHER" id="PTHR46411:SF3">
    <property type="entry name" value="AAA+ ATPASE DOMAIN-CONTAINING PROTEIN"/>
    <property type="match status" value="1"/>
</dbReference>
<dbReference type="OrthoDB" id="10042665at2759"/>
<dbReference type="EMBL" id="JABEYC010000391">
    <property type="protein sequence ID" value="KAF4978172.1"/>
    <property type="molecule type" value="Genomic_DNA"/>
</dbReference>
<keyword evidence="4" id="KW-1185">Reference proteome</keyword>
<dbReference type="InterPro" id="IPR027417">
    <property type="entry name" value="P-loop_NTPase"/>
</dbReference>
<evidence type="ECO:0000313" key="3">
    <source>
        <dbReference type="EMBL" id="KAF4978172.1"/>
    </source>
</evidence>
<dbReference type="InterPro" id="IPR003959">
    <property type="entry name" value="ATPase_AAA_core"/>
</dbReference>
<feature type="compositionally biased region" description="Basic and acidic residues" evidence="1">
    <location>
        <begin position="178"/>
        <end position="188"/>
    </location>
</feature>
<dbReference type="AlphaFoldDB" id="A0A8H4UKI4"/>
<feature type="region of interest" description="Disordered" evidence="1">
    <location>
        <begin position="106"/>
        <end position="128"/>
    </location>
</feature>
<dbReference type="InterPro" id="IPR054289">
    <property type="entry name" value="DUF7025"/>
</dbReference>
<dbReference type="SUPFAM" id="SSF52540">
    <property type="entry name" value="P-loop containing nucleoside triphosphate hydrolases"/>
    <property type="match status" value="1"/>
</dbReference>
<dbReference type="CDD" id="cd19481">
    <property type="entry name" value="RecA-like_protease"/>
    <property type="match status" value="1"/>
</dbReference>
<dbReference type="Pfam" id="PF00004">
    <property type="entry name" value="AAA"/>
    <property type="match status" value="1"/>
</dbReference>
<dbReference type="GO" id="GO:0016887">
    <property type="term" value="F:ATP hydrolysis activity"/>
    <property type="evidence" value="ECO:0007669"/>
    <property type="project" value="InterPro"/>
</dbReference>
<reference evidence="3" key="2">
    <citation type="submission" date="2020-05" db="EMBL/GenBank/DDBJ databases">
        <authorList>
            <person name="Kim H.-S."/>
            <person name="Proctor R.H."/>
            <person name="Brown D.W."/>
        </authorList>
    </citation>
    <scope>NUCLEOTIDE SEQUENCE</scope>
    <source>
        <strain evidence="3">NRRL 22465</strain>
    </source>
</reference>
<proteinExistence type="predicted"/>
<dbReference type="InterPro" id="IPR003593">
    <property type="entry name" value="AAA+_ATPase"/>
</dbReference>
<dbReference type="Pfam" id="PF22942">
    <property type="entry name" value="DUF7025"/>
    <property type="match status" value="1"/>
</dbReference>
<feature type="compositionally biased region" description="Basic and acidic residues" evidence="1">
    <location>
        <begin position="335"/>
        <end position="358"/>
    </location>
</feature>
<comment type="caution">
    <text evidence="3">The sequence shown here is derived from an EMBL/GenBank/DDBJ whole genome shotgun (WGS) entry which is preliminary data.</text>
</comment>
<dbReference type="PANTHER" id="PTHR46411">
    <property type="entry name" value="FAMILY ATPASE, PUTATIVE-RELATED"/>
    <property type="match status" value="1"/>
</dbReference>
<evidence type="ECO:0000259" key="2">
    <source>
        <dbReference type="SMART" id="SM00382"/>
    </source>
</evidence>
<protein>
    <recommendedName>
        <fullName evidence="2">AAA+ ATPase domain-containing protein</fullName>
    </recommendedName>
</protein>
<dbReference type="GO" id="GO:0005524">
    <property type="term" value="F:ATP binding"/>
    <property type="evidence" value="ECO:0007669"/>
    <property type="project" value="InterPro"/>
</dbReference>
<dbReference type="Gene3D" id="3.40.50.300">
    <property type="entry name" value="P-loop containing nucleotide triphosphate hydrolases"/>
    <property type="match status" value="1"/>
</dbReference>
<feature type="compositionally biased region" description="Basic and acidic residues" evidence="1">
    <location>
        <begin position="1059"/>
        <end position="1068"/>
    </location>
</feature>
<feature type="compositionally biased region" description="Polar residues" evidence="1">
    <location>
        <begin position="272"/>
        <end position="305"/>
    </location>
</feature>
<dbReference type="Proteomes" id="UP000635477">
    <property type="component" value="Unassembled WGS sequence"/>
</dbReference>
<feature type="region of interest" description="Disordered" evidence="1">
    <location>
        <begin position="1"/>
        <end position="84"/>
    </location>
</feature>
<feature type="compositionally biased region" description="Basic and acidic residues" evidence="1">
    <location>
        <begin position="195"/>
        <end position="207"/>
    </location>
</feature>
<accession>A0A8H4UKI4</accession>
<sequence length="1116" mass="127403">MDENIKEGSEAHLDVVTTEPQDVQAHPIELDRSGDTNMQEPKAPIENQEPTGGLDSSHGKQSSVEKQEDSSSIILPWPQRVNATGLTGGITYEWLKDMTSRVVKLESMPAKDETDNSNPGIGPKQQERIKTEPKVRYCNWEKFKNRYSLEDSTYAVEALLSGDDLDAEMEKEQLRRLSKDESKKILETKRKKPVRRPEARKDSERQRIDRVRINSAAILSLLRKVTGETSWSDEPHTFLKPFKILVHFYEKMEDEFKMLQAKYEEPRHLQPVSAQDNTHGLSPSTTSDQASNPQLRTQISTDTQPTVPPEEKTQASPNCPSSEAAPEPVAQSGRSAEKGVSDLSGNERNDEAGDKETPELPILNPSEYYEIKAYMEFAKTKLLPTYKKFENSDHRHRTKVQYADLWSLFRPGELIFQRNNSQAEASRQNASERRSVAAQSGGPRLWRLHYIGSESVDWTVDNLDDTNGDLRRNKQDSSVEINIEAYYIDFDGASYKAVNREWTITRFPGEKEVTKLEVYPVRFEKDYNSVIGELEENGKRFQNLLLQSHMGVQHEGWTLTHDPAGDRLLGGSSENSEYIDSEAIIDFQEAYQMHPFWKPDFLNYIMDVFEPDTVYDDFTIIEWSGPDRSKVLRKTREVVIESDDVEALEWNRVAETDDFAIDPEVRLIERDPAKQKFTSADLALLPSRMFVYSLRQRRFVNADISNVKQVDTMSDPFNDLKISRPHKQLIRSIVQDHFEKKEIQRDLRSQGKKPVEQDFIPGKGKGLVILLHGAPGVGKTATAEAVASAHRKPLFQITCGDLGIDPTTVESRLSEIFRLANLWDCVLLLDEAEIFLSHREKKDDNLQRNAIVSIFLRTLEYYPGILFLTTNRVGALDEALNSRVHVSIYFKHLDNPQTLALFKMNLHRSELIAKQRSVNTGKLEMTIMHDEILEFAAENWGKSSEPWWNGRQIRNAFQIATSLAYANQRDGTDASSLFLGREHFEQVLLAIDEYQTYRHEIFHHTDNELAEHREERFNRVPSQGLGRRQNAPRQDSYRPGPPTRHRPAYSTSSSGARPTSERYTEADFRGQGSRGGTPTPSRGESSLSLDPFGPRPGAMESPSARGRYDDPEYDDY</sequence>